<dbReference type="PANTHER" id="PTHR43267:SF3">
    <property type="entry name" value="THIF PROTEIN"/>
    <property type="match status" value="1"/>
</dbReference>
<reference evidence="2 3" key="1">
    <citation type="journal article" date="2016" name="Nat. Commun.">
        <title>Thousands of microbial genomes shed light on interconnected biogeochemical processes in an aquifer system.</title>
        <authorList>
            <person name="Anantharaman K."/>
            <person name="Brown C.T."/>
            <person name="Hug L.A."/>
            <person name="Sharon I."/>
            <person name="Castelle C.J."/>
            <person name="Probst A.J."/>
            <person name="Thomas B.C."/>
            <person name="Singh A."/>
            <person name="Wilkins M.J."/>
            <person name="Karaoz U."/>
            <person name="Brodie E.L."/>
            <person name="Williams K.H."/>
            <person name="Hubbard S.S."/>
            <person name="Banfield J.F."/>
        </authorList>
    </citation>
    <scope>NUCLEOTIDE SEQUENCE [LARGE SCALE GENOMIC DNA]</scope>
</reference>
<dbReference type="GO" id="GO:0061503">
    <property type="term" value="F:tRNA threonylcarbamoyladenosine dehydratase"/>
    <property type="evidence" value="ECO:0007669"/>
    <property type="project" value="TreeGrafter"/>
</dbReference>
<protein>
    <recommendedName>
        <fullName evidence="1">THIF-type NAD/FAD binding fold domain-containing protein</fullName>
    </recommendedName>
</protein>
<dbReference type="GO" id="GO:0061504">
    <property type="term" value="P:cyclic threonylcarbamoyladenosine biosynthetic process"/>
    <property type="evidence" value="ECO:0007669"/>
    <property type="project" value="TreeGrafter"/>
</dbReference>
<dbReference type="Proteomes" id="UP000177197">
    <property type="component" value="Unassembled WGS sequence"/>
</dbReference>
<evidence type="ECO:0000313" key="2">
    <source>
        <dbReference type="EMBL" id="OGD40674.1"/>
    </source>
</evidence>
<proteinExistence type="predicted"/>
<dbReference type="Gene3D" id="3.40.50.720">
    <property type="entry name" value="NAD(P)-binding Rossmann-like Domain"/>
    <property type="match status" value="1"/>
</dbReference>
<sequence length="347" mass="39661">MKNSDYKPTILDLKKPKDKAVFMVLRKKCQIVDEFETQIRELNLVRNPKLLIRGRGESFVNISKCKNIWVYYPWRDCLVKIIDQKFYRQLRLSRNRDLILAGEQKKFADFHVGIAGLNVGNPAALCIALEGGCDKMKFTDNDTLTVSNLNRFRAGLCDLGVNKAVLSARQIYEINPFADIKVFEKGLSDLNLERFLLHPKVDLLVEEMDNLDLKIKIREIARIHKIPVLMVTGNGENVIIDVERFDINNNAPLLNGYLKPPVIEKIKRGTESFEEKIKLARDFMGAEYLVKRLQDSFKQVGKSLAGIPQLSESSFLRGAAVCFFVRQIVLGNKVLPGRYFLKLDSII</sequence>
<dbReference type="InterPro" id="IPR000594">
    <property type="entry name" value="ThiF_NAD_FAD-bd"/>
</dbReference>
<comment type="caution">
    <text evidence="2">The sequence shown here is derived from an EMBL/GenBank/DDBJ whole genome shotgun (WGS) entry which is preliminary data.</text>
</comment>
<dbReference type="PANTHER" id="PTHR43267">
    <property type="entry name" value="TRNA THREONYLCARBAMOYLADENOSINE DEHYDRATASE"/>
    <property type="match status" value="1"/>
</dbReference>
<evidence type="ECO:0000313" key="3">
    <source>
        <dbReference type="Proteomes" id="UP000177197"/>
    </source>
</evidence>
<dbReference type="EMBL" id="MEYV01000003">
    <property type="protein sequence ID" value="OGD40674.1"/>
    <property type="molecule type" value="Genomic_DNA"/>
</dbReference>
<dbReference type="InterPro" id="IPR035985">
    <property type="entry name" value="Ubiquitin-activating_enz"/>
</dbReference>
<evidence type="ECO:0000259" key="1">
    <source>
        <dbReference type="Pfam" id="PF00899"/>
    </source>
</evidence>
<dbReference type="InterPro" id="IPR045886">
    <property type="entry name" value="ThiF/MoeB/HesA"/>
</dbReference>
<accession>A0A1F5CCT2</accession>
<gene>
    <name evidence="2" type="ORF">A3I30_00570</name>
</gene>
<dbReference type="AlphaFoldDB" id="A0A1F5CCT2"/>
<dbReference type="SUPFAM" id="SSF69572">
    <property type="entry name" value="Activating enzymes of the ubiquitin-like proteins"/>
    <property type="match status" value="1"/>
</dbReference>
<dbReference type="GO" id="GO:0008641">
    <property type="term" value="F:ubiquitin-like modifier activating enzyme activity"/>
    <property type="evidence" value="ECO:0007669"/>
    <property type="project" value="InterPro"/>
</dbReference>
<dbReference type="Pfam" id="PF00899">
    <property type="entry name" value="ThiF"/>
    <property type="match status" value="1"/>
</dbReference>
<name>A0A1F5CCT2_9BACT</name>
<feature type="domain" description="THIF-type NAD/FAD binding fold" evidence="1">
    <location>
        <begin position="93"/>
        <end position="230"/>
    </location>
</feature>
<dbReference type="CDD" id="cd01483">
    <property type="entry name" value="E1_enzyme_family"/>
    <property type="match status" value="1"/>
</dbReference>
<organism evidence="2 3">
    <name type="scientific">Candidatus Azambacteria bacterium RIFCSPLOWO2_02_FULL_44_14</name>
    <dbReference type="NCBI Taxonomy" id="1797306"/>
    <lineage>
        <taxon>Bacteria</taxon>
        <taxon>Candidatus Azamiibacteriota</taxon>
    </lineage>
</organism>